<gene>
    <name evidence="1" type="ORF">VFH_III051640</name>
</gene>
<organism evidence="1 2">
    <name type="scientific">Vicia faba</name>
    <name type="common">Broad bean</name>
    <name type="synonym">Faba vulgaris</name>
    <dbReference type="NCBI Taxonomy" id="3906"/>
    <lineage>
        <taxon>Eukaryota</taxon>
        <taxon>Viridiplantae</taxon>
        <taxon>Streptophyta</taxon>
        <taxon>Embryophyta</taxon>
        <taxon>Tracheophyta</taxon>
        <taxon>Spermatophyta</taxon>
        <taxon>Magnoliopsida</taxon>
        <taxon>eudicotyledons</taxon>
        <taxon>Gunneridae</taxon>
        <taxon>Pentapetalae</taxon>
        <taxon>rosids</taxon>
        <taxon>fabids</taxon>
        <taxon>Fabales</taxon>
        <taxon>Fabaceae</taxon>
        <taxon>Papilionoideae</taxon>
        <taxon>50 kb inversion clade</taxon>
        <taxon>NPAAA clade</taxon>
        <taxon>Hologalegina</taxon>
        <taxon>IRL clade</taxon>
        <taxon>Fabeae</taxon>
        <taxon>Vicia</taxon>
    </lineage>
</organism>
<proteinExistence type="predicted"/>
<dbReference type="AlphaFoldDB" id="A0AAV0ZYC4"/>
<evidence type="ECO:0000313" key="1">
    <source>
        <dbReference type="EMBL" id="CAI8602661.1"/>
    </source>
</evidence>
<keyword evidence="2" id="KW-1185">Reference proteome</keyword>
<protein>
    <submittedName>
        <fullName evidence="1">Uncharacterized protein</fullName>
    </submittedName>
</protein>
<dbReference type="Proteomes" id="UP001157006">
    <property type="component" value="Chromosome 3"/>
</dbReference>
<dbReference type="EMBL" id="OX451738">
    <property type="protein sequence ID" value="CAI8602661.1"/>
    <property type="molecule type" value="Genomic_DNA"/>
</dbReference>
<name>A0AAV0ZYC4_VICFA</name>
<sequence>MDDNQYRMRLDKVSEHPSIHREIVRPLQSPIDSSSFDVEASTSRIQAFSTSSSQKRQLEVDKMNGIKLGDATQSFNQTRINGITQERITITKRRIQEIELRFSSLHFRRTMAQRRYMYEEFQNLCEIDEVITSPKRNIRGGCYSFVRFFDDTDEDILEVKLDNIISGSRKIFVNVL</sequence>
<evidence type="ECO:0000313" key="2">
    <source>
        <dbReference type="Proteomes" id="UP001157006"/>
    </source>
</evidence>
<accession>A0AAV0ZYC4</accession>
<reference evidence="1 2" key="1">
    <citation type="submission" date="2023-01" db="EMBL/GenBank/DDBJ databases">
        <authorList>
            <person name="Kreplak J."/>
        </authorList>
    </citation>
    <scope>NUCLEOTIDE SEQUENCE [LARGE SCALE GENOMIC DNA]</scope>
</reference>